<dbReference type="PANTHER" id="PTHR35793:SF2">
    <property type="entry name" value="INNER MEMBRANE PROTEIN YJIG"/>
    <property type="match status" value="1"/>
</dbReference>
<keyword evidence="1" id="KW-0472">Membrane</keyword>
<dbReference type="InterPro" id="IPR011642">
    <property type="entry name" value="Gate_dom"/>
</dbReference>
<feature type="transmembrane region" description="Helical" evidence="1">
    <location>
        <begin position="136"/>
        <end position="157"/>
    </location>
</feature>
<gene>
    <name evidence="3" type="primary">spmB</name>
    <name evidence="3" type="ORF">ERS852498_02310</name>
</gene>
<keyword evidence="1" id="KW-0812">Transmembrane</keyword>
<dbReference type="Proteomes" id="UP000095709">
    <property type="component" value="Unassembled WGS sequence"/>
</dbReference>
<organism evidence="3 4">
    <name type="scientific">Fusicatenibacter saccharivorans</name>
    <dbReference type="NCBI Taxonomy" id="1150298"/>
    <lineage>
        <taxon>Bacteria</taxon>
        <taxon>Bacillati</taxon>
        <taxon>Bacillota</taxon>
        <taxon>Clostridia</taxon>
        <taxon>Lachnospirales</taxon>
        <taxon>Lachnospiraceae</taxon>
        <taxon>Fusicatenibacter</taxon>
    </lineage>
</organism>
<accession>A0A174PHG2</accession>
<dbReference type="InterPro" id="IPR052549">
    <property type="entry name" value="SpmB"/>
</dbReference>
<evidence type="ECO:0000259" key="2">
    <source>
        <dbReference type="Pfam" id="PF07670"/>
    </source>
</evidence>
<evidence type="ECO:0000313" key="3">
    <source>
        <dbReference type="EMBL" id="CUP58098.1"/>
    </source>
</evidence>
<reference evidence="3 4" key="1">
    <citation type="submission" date="2015-09" db="EMBL/GenBank/DDBJ databases">
        <authorList>
            <consortium name="Pathogen Informatics"/>
        </authorList>
    </citation>
    <scope>NUCLEOTIDE SEQUENCE [LARGE SCALE GENOMIC DNA]</scope>
    <source>
        <strain evidence="3 4">2789STDY5834885</strain>
    </source>
</reference>
<dbReference type="Pfam" id="PF07670">
    <property type="entry name" value="Gate"/>
    <property type="match status" value="1"/>
</dbReference>
<dbReference type="PANTHER" id="PTHR35793">
    <property type="entry name" value="INNER MEMBRANE PROTEIN YJIG"/>
    <property type="match status" value="1"/>
</dbReference>
<evidence type="ECO:0000256" key="1">
    <source>
        <dbReference type="SAM" id="Phobius"/>
    </source>
</evidence>
<feature type="transmembrane region" description="Helical" evidence="1">
    <location>
        <begin position="14"/>
        <end position="39"/>
    </location>
</feature>
<dbReference type="EMBL" id="CZAL01000012">
    <property type="protein sequence ID" value="CUP58098.1"/>
    <property type="molecule type" value="Genomic_DNA"/>
</dbReference>
<keyword evidence="1" id="KW-1133">Transmembrane helix</keyword>
<dbReference type="GO" id="GO:0005886">
    <property type="term" value="C:plasma membrane"/>
    <property type="evidence" value="ECO:0007669"/>
    <property type="project" value="TreeGrafter"/>
</dbReference>
<feature type="transmembrane region" description="Helical" evidence="1">
    <location>
        <begin position="59"/>
        <end position="82"/>
    </location>
</feature>
<feature type="domain" description="Nucleoside transporter/FeoB GTPase Gate" evidence="2">
    <location>
        <begin position="60"/>
        <end position="160"/>
    </location>
</feature>
<name>A0A174PHG2_9FIRM</name>
<evidence type="ECO:0000313" key="4">
    <source>
        <dbReference type="Proteomes" id="UP000095709"/>
    </source>
</evidence>
<protein>
    <submittedName>
        <fullName evidence="3">Spore maturation protein B</fullName>
    </submittedName>
</protein>
<dbReference type="AlphaFoldDB" id="A0A174PHG2"/>
<sequence>MECIFSNVFRGGDFLRILTVLSDLMVPLLIFYVVGLGLLMKQDVFGDFLNGAKDGMRTVIGIVPTLIGLMAAVGVLRSSGFLEDFGNLLGTVLEPTGIPSALVPLSVVRLFSNSAAVSLLLDLYKEAGCDSFAGRAASIIMSCTETVFYTMTVYFGAVRIKKTRYTLAGALFSSLVGMTVGVLLARLI</sequence>
<feature type="transmembrane region" description="Helical" evidence="1">
    <location>
        <begin position="163"/>
        <end position="185"/>
    </location>
</feature>
<proteinExistence type="predicted"/>